<dbReference type="Proteomes" id="UP000091956">
    <property type="component" value="Unassembled WGS sequence"/>
</dbReference>
<evidence type="ECO:0000313" key="2">
    <source>
        <dbReference type="Proteomes" id="UP000091956"/>
    </source>
</evidence>
<sequence>MPSYVVTGASKGLGYGIKNVKLYKADITDLPALKAAAADVQATVGGIGISLPTLLLCQA</sequence>
<evidence type="ECO:0000313" key="1">
    <source>
        <dbReference type="EMBL" id="OBT91838.1"/>
    </source>
</evidence>
<gene>
    <name evidence="1" type="ORF">VE01_10154</name>
</gene>
<proteinExistence type="predicted"/>
<accession>A0A1B8G7M3</accession>
<name>A0A1B8G7M3_9PEZI</name>
<dbReference type="SUPFAM" id="SSF51735">
    <property type="entry name" value="NAD(P)-binding Rossmann-fold domains"/>
    <property type="match status" value="1"/>
</dbReference>
<reference evidence="2" key="2">
    <citation type="journal article" date="2018" name="Nat. Commun.">
        <title>Extreme sensitivity to ultraviolet light in the fungal pathogen causing white-nose syndrome of bats.</title>
        <authorList>
            <person name="Palmer J.M."/>
            <person name="Drees K.P."/>
            <person name="Foster J.T."/>
            <person name="Lindner D.L."/>
        </authorList>
    </citation>
    <scope>NUCLEOTIDE SEQUENCE [LARGE SCALE GENOMIC DNA]</scope>
    <source>
        <strain evidence="2">UAMH 10579</strain>
    </source>
</reference>
<dbReference type="GeneID" id="28843540"/>
<dbReference type="InterPro" id="IPR036291">
    <property type="entry name" value="NAD(P)-bd_dom_sf"/>
</dbReference>
<reference evidence="1 2" key="1">
    <citation type="submission" date="2016-03" db="EMBL/GenBank/DDBJ databases">
        <title>Comparative genomics of Pseudogymnoascus destructans, the fungus causing white-nose syndrome of bats.</title>
        <authorList>
            <person name="Palmer J.M."/>
            <person name="Drees K.P."/>
            <person name="Foster J.T."/>
            <person name="Lindner D.L."/>
        </authorList>
    </citation>
    <scope>NUCLEOTIDE SEQUENCE [LARGE SCALE GENOMIC DNA]</scope>
    <source>
        <strain evidence="1 2">UAMH 10579</strain>
    </source>
</reference>
<dbReference type="EMBL" id="KV460279">
    <property type="protein sequence ID" value="OBT91838.1"/>
    <property type="molecule type" value="Genomic_DNA"/>
</dbReference>
<organism evidence="1 2">
    <name type="scientific">Pseudogymnoascus verrucosus</name>
    <dbReference type="NCBI Taxonomy" id="342668"/>
    <lineage>
        <taxon>Eukaryota</taxon>
        <taxon>Fungi</taxon>
        <taxon>Dikarya</taxon>
        <taxon>Ascomycota</taxon>
        <taxon>Pezizomycotina</taxon>
        <taxon>Leotiomycetes</taxon>
        <taxon>Thelebolales</taxon>
        <taxon>Thelebolaceae</taxon>
        <taxon>Pseudogymnoascus</taxon>
    </lineage>
</organism>
<dbReference type="RefSeq" id="XP_018125571.1">
    <property type="nucleotide sequence ID" value="XM_018279560.1"/>
</dbReference>
<keyword evidence="2" id="KW-1185">Reference proteome</keyword>
<protein>
    <submittedName>
        <fullName evidence="1">Uncharacterized protein</fullName>
    </submittedName>
</protein>
<dbReference type="AlphaFoldDB" id="A0A1B8G7M3"/>